<dbReference type="PANTHER" id="PTHR12677">
    <property type="entry name" value="GOLGI APPARATUS MEMBRANE PROTEIN TVP38-RELATED"/>
    <property type="match status" value="1"/>
</dbReference>
<dbReference type="EMBL" id="BROH01000010">
    <property type="protein sequence ID" value="GKY89165.1"/>
    <property type="molecule type" value="Genomic_DNA"/>
</dbReference>
<protein>
    <recommendedName>
        <fullName evidence="6">TVP38/TMEM64 family membrane protein</fullName>
    </recommendedName>
</protein>
<feature type="transmembrane region" description="Helical" evidence="6">
    <location>
        <begin position="12"/>
        <end position="32"/>
    </location>
</feature>
<evidence type="ECO:0000256" key="1">
    <source>
        <dbReference type="ARBA" id="ARBA00004651"/>
    </source>
</evidence>
<evidence type="ECO:0000313" key="8">
    <source>
        <dbReference type="EMBL" id="GKY89165.1"/>
    </source>
</evidence>
<evidence type="ECO:0000256" key="4">
    <source>
        <dbReference type="ARBA" id="ARBA00022989"/>
    </source>
</evidence>
<evidence type="ECO:0000259" key="7">
    <source>
        <dbReference type="Pfam" id="PF09335"/>
    </source>
</evidence>
<dbReference type="InterPro" id="IPR015414">
    <property type="entry name" value="TMEM64"/>
</dbReference>
<gene>
    <name evidence="8" type="ORF">STA1M1_30340</name>
</gene>
<feature type="transmembrane region" description="Helical" evidence="6">
    <location>
        <begin position="52"/>
        <end position="71"/>
    </location>
</feature>
<keyword evidence="4 6" id="KW-1133">Transmembrane helix</keyword>
<dbReference type="Proteomes" id="UP001144205">
    <property type="component" value="Unassembled WGS sequence"/>
</dbReference>
<keyword evidence="2 6" id="KW-1003">Cell membrane</keyword>
<reference evidence="8" key="1">
    <citation type="journal article" date="2023" name="Int. J. Syst. Evol. Microbiol.">
        <title>Sinisalibacter aestuarii sp. nov., isolated from estuarine sediment of the Arakawa River.</title>
        <authorList>
            <person name="Arafat S.T."/>
            <person name="Hirano S."/>
            <person name="Sato A."/>
            <person name="Takeuchi K."/>
            <person name="Yasuda T."/>
            <person name="Terahara T."/>
            <person name="Hamada M."/>
            <person name="Kobayashi T."/>
        </authorList>
    </citation>
    <scope>NUCLEOTIDE SEQUENCE</scope>
    <source>
        <strain evidence="8">B-399</strain>
    </source>
</reference>
<feature type="transmembrane region" description="Helical" evidence="6">
    <location>
        <begin position="171"/>
        <end position="193"/>
    </location>
</feature>
<feature type="transmembrane region" description="Helical" evidence="6">
    <location>
        <begin position="213"/>
        <end position="233"/>
    </location>
</feature>
<evidence type="ECO:0000256" key="5">
    <source>
        <dbReference type="ARBA" id="ARBA00023136"/>
    </source>
</evidence>
<name>A0ABQ5LVY4_9RHOB</name>
<proteinExistence type="inferred from homology"/>
<comment type="caution">
    <text evidence="8">The sequence shown here is derived from an EMBL/GenBank/DDBJ whole genome shotgun (WGS) entry which is preliminary data.</text>
</comment>
<keyword evidence="3 6" id="KW-0812">Transmembrane</keyword>
<organism evidence="8 9">
    <name type="scientific">Sinisalibacter aestuarii</name>
    <dbReference type="NCBI Taxonomy" id="2949426"/>
    <lineage>
        <taxon>Bacteria</taxon>
        <taxon>Pseudomonadati</taxon>
        <taxon>Pseudomonadota</taxon>
        <taxon>Alphaproteobacteria</taxon>
        <taxon>Rhodobacterales</taxon>
        <taxon>Roseobacteraceae</taxon>
        <taxon>Sinisalibacter</taxon>
    </lineage>
</organism>
<feature type="transmembrane region" description="Helical" evidence="6">
    <location>
        <begin position="140"/>
        <end position="164"/>
    </location>
</feature>
<accession>A0ABQ5LVY4</accession>
<evidence type="ECO:0000313" key="9">
    <source>
        <dbReference type="Proteomes" id="UP001144205"/>
    </source>
</evidence>
<dbReference type="InterPro" id="IPR032816">
    <property type="entry name" value="VTT_dom"/>
</dbReference>
<feature type="domain" description="VTT" evidence="7">
    <location>
        <begin position="72"/>
        <end position="191"/>
    </location>
</feature>
<dbReference type="Pfam" id="PF09335">
    <property type="entry name" value="VTT_dom"/>
    <property type="match status" value="1"/>
</dbReference>
<feature type="transmembrane region" description="Helical" evidence="6">
    <location>
        <begin position="83"/>
        <end position="109"/>
    </location>
</feature>
<comment type="similarity">
    <text evidence="6">Belongs to the TVP38/TMEM64 family.</text>
</comment>
<dbReference type="PANTHER" id="PTHR12677:SF59">
    <property type="entry name" value="GOLGI APPARATUS MEMBRANE PROTEIN TVP38-RELATED"/>
    <property type="match status" value="1"/>
</dbReference>
<keyword evidence="5 6" id="KW-0472">Membrane</keyword>
<evidence type="ECO:0000256" key="3">
    <source>
        <dbReference type="ARBA" id="ARBA00022692"/>
    </source>
</evidence>
<evidence type="ECO:0000256" key="2">
    <source>
        <dbReference type="ARBA" id="ARBA00022475"/>
    </source>
</evidence>
<keyword evidence="9" id="KW-1185">Reference proteome</keyword>
<dbReference type="RefSeq" id="WP_281843201.1">
    <property type="nucleotide sequence ID" value="NZ_BROH01000010.1"/>
</dbReference>
<evidence type="ECO:0000256" key="6">
    <source>
        <dbReference type="RuleBase" id="RU366058"/>
    </source>
</evidence>
<sequence length="239" mass="26087">MDKAKARALRQAPFLVILAVAGLGFVFLRPWLGFDMLSDYRDELMHFVAGHYWRAALAFMFIYILIAAFSLPGATLTTLTGGFLFGLFPGVLFNIAGATLGATGIFLAARMGYGERLAARIDASEGPVHRLKQGIDESQWSVLFLMRLLPIVPFFVANVVAALLNVSLWRFFVSTALGIVPGALVYTSVGAGLGEVFEAGERPDLGVIFAPHILWPLIGLSLLAALPIFMKLMRRERRG</sequence>
<comment type="subcellular location">
    <subcellularLocation>
        <location evidence="1 6">Cell membrane</location>
        <topology evidence="1 6">Multi-pass membrane protein</topology>
    </subcellularLocation>
</comment>